<dbReference type="RefSeq" id="XP_004339759.1">
    <property type="nucleotide sequence ID" value="XM_004339711.1"/>
</dbReference>
<feature type="compositionally biased region" description="Acidic residues" evidence="8">
    <location>
        <begin position="437"/>
        <end position="449"/>
    </location>
</feature>
<dbReference type="KEGG" id="acan:ACA1_065450"/>
<accession>L8H037</accession>
<dbReference type="Gene3D" id="2.70.150.10">
    <property type="entry name" value="Calcium-transporting ATPase, cytoplasmic transduction domain A"/>
    <property type="match status" value="1"/>
</dbReference>
<dbReference type="OrthoDB" id="116380at2759"/>
<evidence type="ECO:0000256" key="7">
    <source>
        <dbReference type="ARBA" id="ARBA00023136"/>
    </source>
</evidence>
<dbReference type="NCBIfam" id="TIGR01494">
    <property type="entry name" value="ATPase_P-type"/>
    <property type="match status" value="3"/>
</dbReference>
<dbReference type="InterPro" id="IPR044492">
    <property type="entry name" value="P_typ_ATPase_HD_dom"/>
</dbReference>
<dbReference type="GO" id="GO:0016020">
    <property type="term" value="C:membrane"/>
    <property type="evidence" value="ECO:0007669"/>
    <property type="project" value="UniProtKB-SubCell"/>
</dbReference>
<evidence type="ECO:0000256" key="1">
    <source>
        <dbReference type="ARBA" id="ARBA00004141"/>
    </source>
</evidence>
<dbReference type="OMA" id="FGIDDYI"/>
<feature type="transmembrane region" description="Helical" evidence="9">
    <location>
        <begin position="972"/>
        <end position="992"/>
    </location>
</feature>
<feature type="transmembrane region" description="Helical" evidence="9">
    <location>
        <begin position="107"/>
        <end position="125"/>
    </location>
</feature>
<dbReference type="GO" id="GO:0016887">
    <property type="term" value="F:ATP hydrolysis activity"/>
    <property type="evidence" value="ECO:0007669"/>
    <property type="project" value="InterPro"/>
</dbReference>
<feature type="compositionally biased region" description="Basic residues" evidence="8">
    <location>
        <begin position="1054"/>
        <end position="1081"/>
    </location>
</feature>
<keyword evidence="3" id="KW-0547">Nucleotide-binding</keyword>
<keyword evidence="7 9" id="KW-0472">Membrane</keyword>
<dbReference type="InterPro" id="IPR023298">
    <property type="entry name" value="ATPase_P-typ_TM_dom_sf"/>
</dbReference>
<evidence type="ECO:0000313" key="11">
    <source>
        <dbReference type="EMBL" id="ELR17746.1"/>
    </source>
</evidence>
<keyword evidence="12" id="KW-1185">Reference proteome</keyword>
<dbReference type="InterPro" id="IPR006068">
    <property type="entry name" value="ATPase_P-typ_cation-transptr_C"/>
</dbReference>
<dbReference type="STRING" id="1257118.L8H037"/>
<dbReference type="VEuPathDB" id="AmoebaDB:ACA1_065450"/>
<gene>
    <name evidence="11" type="ORF">ACA1_065450</name>
</gene>
<dbReference type="Gene3D" id="3.40.1110.10">
    <property type="entry name" value="Calcium-transporting ATPase, cytoplasmic domain N"/>
    <property type="match status" value="2"/>
</dbReference>
<dbReference type="SUPFAM" id="SSF81653">
    <property type="entry name" value="Calcium ATPase, transduction domain A"/>
    <property type="match status" value="1"/>
</dbReference>
<dbReference type="Pfam" id="PF00689">
    <property type="entry name" value="Cation_ATPase_C"/>
    <property type="match status" value="1"/>
</dbReference>
<keyword evidence="2 9" id="KW-0812">Transmembrane</keyword>
<sequence length="1121" mass="124203">MGKDRTRKGSNASNVAAQLSEVDAAAEQRLTRCHALAVDEVADLLETSPVSGLSPAEAARRLDVYGPNQLRKSEGVKFYMLVVRHLFNFMSFVLFAAFVMACVTQQWIDAGVVAFLIFINTIIGVSQEYKSEKTMEALKKMASPTSLVIRGRADNAVEISSSEIVPGDLVLLSQGDRIPADLRLVEVVELECDEALLTGESIPVEKTIAALVPKDIESSAKTGQTNDDDTYKPEAPDVPLGDRTNVAFMSSTVSKVCSLVYAGRGKGIVVHTGQRTELGKIADSIASQSKDKTKLEKRMNWLGITLAIVALIAVGCVLMGLWGWETLDTYPDGLQVAVATAVAIIPEALLPVITLCLTLGVRRMALKKALVRKLGSLEQLGNVSDICSDKTGTLTQGKMVATDMWLPAHTSHYFSITGKGFDPTEGYIVRKDRRFEDEDELDESPDLDETGDKASTHERSPSVDDVEMQQITAYDGGRPVLEFDQSIRMALLVSALCNNSGITQKEHDKDDESAESSERKKRRKWLCWNRETKENEEEAGMLTHEENVEWVPVGSPTEVALYVMARKLGVERSNEEMTSVWEKTAEYPFDSTIKLMSVALFNKEEEENYLFSKGAPERLLPKCTRILTADGEVEFDDEREDEIKEMNELMADDGLRVLALAYNRLPDTFAPGVKRDKVEEDLVFVGLVGIKDPPRDGVIESIEICERAGIAVATDAVMTSTQFDQLTMDELVQAFGPYTHVSIRYPESKVKMVQALHDRNKIVAMTGDGVNDSPAISAADVGISMGISGSDVTKEASDIILTDDDFSTDGPLTIVPRAIEEGRRIFANIRRFIVHLMAGNVAEGIILVLGICVGLDPPLNPLQILWINLITGTPPAMVLSVQPASRDLMNKKSRPVDEGLFTKGTLMDIMFYGVLMGALSLGSFVCMVYAFDADLKEAQATTYITLTMLLLAHAYNCRRLRRSMFGKQVWKAYGFHLSFLFGIGSVCFTLYVPKVNDLIFHSVAPGRWAWVLGIGSAVAFVVLSELYKLIVHRLLHHLLWLMRGGEAYEARRQAKKAARRRQRQRGLRRFALKKKRRRERRKNGTKDADDKKKGKNQKREKKSDLKSEGLDEDIRTAADVF</sequence>
<dbReference type="GO" id="GO:0005524">
    <property type="term" value="F:ATP binding"/>
    <property type="evidence" value="ECO:0007669"/>
    <property type="project" value="UniProtKB-KW"/>
</dbReference>
<feature type="region of interest" description="Disordered" evidence="8">
    <location>
        <begin position="1054"/>
        <end position="1109"/>
    </location>
</feature>
<evidence type="ECO:0000256" key="5">
    <source>
        <dbReference type="ARBA" id="ARBA00022967"/>
    </source>
</evidence>
<dbReference type="AlphaFoldDB" id="L8H037"/>
<dbReference type="Gene3D" id="3.40.50.1000">
    <property type="entry name" value="HAD superfamily/HAD-like"/>
    <property type="match status" value="2"/>
</dbReference>
<dbReference type="InterPro" id="IPR004014">
    <property type="entry name" value="ATPase_P-typ_cation-transptr_N"/>
</dbReference>
<feature type="transmembrane region" description="Helical" evidence="9">
    <location>
        <begin position="78"/>
        <end position="101"/>
    </location>
</feature>
<dbReference type="SFLD" id="SFLDF00027">
    <property type="entry name" value="p-type_atpase"/>
    <property type="match status" value="1"/>
</dbReference>
<evidence type="ECO:0000256" key="9">
    <source>
        <dbReference type="SAM" id="Phobius"/>
    </source>
</evidence>
<feature type="region of interest" description="Disordered" evidence="8">
    <location>
        <begin position="435"/>
        <end position="466"/>
    </location>
</feature>
<dbReference type="InterPro" id="IPR008250">
    <property type="entry name" value="ATPase_P-typ_transduc_dom_A_sf"/>
</dbReference>
<dbReference type="Gene3D" id="1.20.1110.10">
    <property type="entry name" value="Calcium-transporting ATPase, transmembrane domain"/>
    <property type="match status" value="2"/>
</dbReference>
<dbReference type="SMART" id="SM00831">
    <property type="entry name" value="Cation_ATPase_N"/>
    <property type="match status" value="1"/>
</dbReference>
<dbReference type="InterPro" id="IPR023299">
    <property type="entry name" value="ATPase_P-typ_cyto_dom_N"/>
</dbReference>
<dbReference type="Pfam" id="PF00122">
    <property type="entry name" value="E1-E2_ATPase"/>
    <property type="match status" value="1"/>
</dbReference>
<evidence type="ECO:0000256" key="2">
    <source>
        <dbReference type="ARBA" id="ARBA00022692"/>
    </source>
</evidence>
<feature type="compositionally biased region" description="Basic and acidic residues" evidence="8">
    <location>
        <begin position="1082"/>
        <end position="1092"/>
    </location>
</feature>
<dbReference type="Proteomes" id="UP000011083">
    <property type="component" value="Unassembled WGS sequence"/>
</dbReference>
<dbReference type="PROSITE" id="PS00154">
    <property type="entry name" value="ATPASE_E1_E2"/>
    <property type="match status" value="1"/>
</dbReference>
<name>L8H037_ACACF</name>
<dbReference type="InterPro" id="IPR023214">
    <property type="entry name" value="HAD_sf"/>
</dbReference>
<keyword evidence="5" id="KW-1278">Translocase</keyword>
<dbReference type="SUPFAM" id="SSF56784">
    <property type="entry name" value="HAD-like"/>
    <property type="match status" value="1"/>
</dbReference>
<feature type="domain" description="Cation-transporting P-type ATPase N-terminal" evidence="10">
    <location>
        <begin position="32"/>
        <end position="106"/>
    </location>
</feature>
<evidence type="ECO:0000256" key="8">
    <source>
        <dbReference type="SAM" id="MobiDB-lite"/>
    </source>
</evidence>
<dbReference type="InterPro" id="IPR001757">
    <property type="entry name" value="P_typ_ATPase"/>
</dbReference>
<dbReference type="SUPFAM" id="SSF81660">
    <property type="entry name" value="Metal cation-transporting ATPase, ATP-binding domain N"/>
    <property type="match status" value="1"/>
</dbReference>
<dbReference type="InterPro" id="IPR059000">
    <property type="entry name" value="ATPase_P-type_domA"/>
</dbReference>
<feature type="transmembrane region" description="Helical" evidence="9">
    <location>
        <begin position="863"/>
        <end position="884"/>
    </location>
</feature>
<dbReference type="EMBL" id="KB007974">
    <property type="protein sequence ID" value="ELR17746.1"/>
    <property type="molecule type" value="Genomic_DNA"/>
</dbReference>
<dbReference type="Pfam" id="PF13246">
    <property type="entry name" value="Cation_ATPase"/>
    <property type="match status" value="1"/>
</dbReference>
<dbReference type="GeneID" id="14918153"/>
<dbReference type="PRINTS" id="PR00119">
    <property type="entry name" value="CATATPASE"/>
</dbReference>
<dbReference type="SFLD" id="SFLDG00002">
    <property type="entry name" value="C1.7:_P-type_atpase_like"/>
    <property type="match status" value="1"/>
</dbReference>
<proteinExistence type="predicted"/>
<keyword evidence="6 9" id="KW-1133">Transmembrane helix</keyword>
<feature type="transmembrane region" description="Helical" evidence="9">
    <location>
        <begin position="943"/>
        <end position="960"/>
    </location>
</feature>
<feature type="compositionally biased region" description="Basic and acidic residues" evidence="8">
    <location>
        <begin position="450"/>
        <end position="462"/>
    </location>
</feature>
<evidence type="ECO:0000256" key="4">
    <source>
        <dbReference type="ARBA" id="ARBA00022840"/>
    </source>
</evidence>
<dbReference type="PANTHER" id="PTHR42861">
    <property type="entry name" value="CALCIUM-TRANSPORTING ATPASE"/>
    <property type="match status" value="1"/>
</dbReference>
<evidence type="ECO:0000256" key="6">
    <source>
        <dbReference type="ARBA" id="ARBA00022989"/>
    </source>
</evidence>
<dbReference type="SUPFAM" id="SSF81665">
    <property type="entry name" value="Calcium ATPase, transmembrane domain M"/>
    <property type="match status" value="1"/>
</dbReference>
<dbReference type="PRINTS" id="PR00120">
    <property type="entry name" value="HATPASE"/>
</dbReference>
<feature type="transmembrane region" description="Helical" evidence="9">
    <location>
        <begin position="832"/>
        <end position="851"/>
    </location>
</feature>
<keyword evidence="4" id="KW-0067">ATP-binding</keyword>
<dbReference type="InterPro" id="IPR036412">
    <property type="entry name" value="HAD-like_sf"/>
</dbReference>
<feature type="transmembrane region" description="Helical" evidence="9">
    <location>
        <begin position="909"/>
        <end position="931"/>
    </location>
</feature>
<comment type="subcellular location">
    <subcellularLocation>
        <location evidence="1">Membrane</location>
        <topology evidence="1">Multi-pass membrane protein</topology>
    </subcellularLocation>
</comment>
<evidence type="ECO:0000256" key="3">
    <source>
        <dbReference type="ARBA" id="ARBA00022741"/>
    </source>
</evidence>
<protein>
    <submittedName>
        <fullName evidence="11">Sodium Ptype ATPase</fullName>
    </submittedName>
</protein>
<feature type="transmembrane region" description="Helical" evidence="9">
    <location>
        <begin position="301"/>
        <end position="324"/>
    </location>
</feature>
<dbReference type="InterPro" id="IPR018303">
    <property type="entry name" value="ATPase_P-typ_P_site"/>
</dbReference>
<evidence type="ECO:0000313" key="12">
    <source>
        <dbReference type="Proteomes" id="UP000011083"/>
    </source>
</evidence>
<reference evidence="11 12" key="1">
    <citation type="journal article" date="2013" name="Genome Biol.">
        <title>Genome of Acanthamoeba castellanii highlights extensive lateral gene transfer and early evolution of tyrosine kinase signaling.</title>
        <authorList>
            <person name="Clarke M."/>
            <person name="Lohan A.J."/>
            <person name="Liu B."/>
            <person name="Lagkouvardos I."/>
            <person name="Roy S."/>
            <person name="Zafar N."/>
            <person name="Bertelli C."/>
            <person name="Schilde C."/>
            <person name="Kianianmomeni A."/>
            <person name="Burglin T.R."/>
            <person name="Frech C."/>
            <person name="Turcotte B."/>
            <person name="Kopec K.O."/>
            <person name="Synnott J.M."/>
            <person name="Choo C."/>
            <person name="Paponov I."/>
            <person name="Finkler A."/>
            <person name="Soon Heng Tan C."/>
            <person name="Hutchins A.P."/>
            <person name="Weinmeier T."/>
            <person name="Rattei T."/>
            <person name="Chu J.S."/>
            <person name="Gimenez G."/>
            <person name="Irimia M."/>
            <person name="Rigden D.J."/>
            <person name="Fitzpatrick D.A."/>
            <person name="Lorenzo-Morales J."/>
            <person name="Bateman A."/>
            <person name="Chiu C.H."/>
            <person name="Tang P."/>
            <person name="Hegemann P."/>
            <person name="Fromm H."/>
            <person name="Raoult D."/>
            <person name="Greub G."/>
            <person name="Miranda-Saavedra D."/>
            <person name="Chen N."/>
            <person name="Nash P."/>
            <person name="Ginger M.L."/>
            <person name="Horn M."/>
            <person name="Schaap P."/>
            <person name="Caler L."/>
            <person name="Loftus B."/>
        </authorList>
    </citation>
    <scope>NUCLEOTIDE SEQUENCE [LARGE SCALE GENOMIC DNA]</scope>
    <source>
        <strain evidence="11 12">Neff</strain>
    </source>
</reference>
<evidence type="ECO:0000259" key="10">
    <source>
        <dbReference type="SMART" id="SM00831"/>
    </source>
</evidence>
<feature type="transmembrane region" description="Helical" evidence="9">
    <location>
        <begin position="1008"/>
        <end position="1027"/>
    </location>
</feature>
<feature type="transmembrane region" description="Helical" evidence="9">
    <location>
        <begin position="336"/>
        <end position="361"/>
    </location>
</feature>
<dbReference type="SFLD" id="SFLDS00003">
    <property type="entry name" value="Haloacid_Dehalogenase"/>
    <property type="match status" value="1"/>
</dbReference>
<dbReference type="Pfam" id="PF00690">
    <property type="entry name" value="Cation_ATPase_N"/>
    <property type="match status" value="1"/>
</dbReference>
<organism evidence="11 12">
    <name type="scientific">Acanthamoeba castellanii (strain ATCC 30010 / Neff)</name>
    <dbReference type="NCBI Taxonomy" id="1257118"/>
    <lineage>
        <taxon>Eukaryota</taxon>
        <taxon>Amoebozoa</taxon>
        <taxon>Discosea</taxon>
        <taxon>Longamoebia</taxon>
        <taxon>Centramoebida</taxon>
        <taxon>Acanthamoebidae</taxon>
        <taxon>Acanthamoeba</taxon>
    </lineage>
</organism>